<dbReference type="KEGG" id="hts:HMJ29_08080"/>
<organism evidence="3 4">
    <name type="scientific">Hymenobacter taeanensis</name>
    <dbReference type="NCBI Taxonomy" id="2735321"/>
    <lineage>
        <taxon>Bacteria</taxon>
        <taxon>Pseudomonadati</taxon>
        <taxon>Bacteroidota</taxon>
        <taxon>Cytophagia</taxon>
        <taxon>Cytophagales</taxon>
        <taxon>Hymenobacteraceae</taxon>
        <taxon>Hymenobacter</taxon>
    </lineage>
</organism>
<keyword evidence="1" id="KW-0812">Transmembrane</keyword>
<gene>
    <name evidence="3" type="ORF">HMJ29_08080</name>
</gene>
<keyword evidence="1" id="KW-0472">Membrane</keyword>
<feature type="domain" description="DUF3592" evidence="2">
    <location>
        <begin position="30"/>
        <end position="99"/>
    </location>
</feature>
<name>A0A6M6BE97_9BACT</name>
<dbReference type="InterPro" id="IPR021994">
    <property type="entry name" value="DUF3592"/>
</dbReference>
<evidence type="ECO:0000256" key="1">
    <source>
        <dbReference type="SAM" id="Phobius"/>
    </source>
</evidence>
<keyword evidence="1" id="KW-1133">Transmembrane helix</keyword>
<dbReference type="EMBL" id="CP053538">
    <property type="protein sequence ID" value="QJX46891.1"/>
    <property type="molecule type" value="Genomic_DNA"/>
</dbReference>
<sequence>MVYIGTGVFVALFVWLAYRLTYLQLHGIRTVGTIVEIIRSDSGDGTVYYLMVAFTTIQGKSVRAKSLYGAEEVGDYFRVGEKVDILYSAKRPEVFAIQGFDVSGLFLLFLMTAFVVAVSYWGFIEKI</sequence>
<dbReference type="RefSeq" id="WP_171590993.1">
    <property type="nucleotide sequence ID" value="NZ_CP053538.1"/>
</dbReference>
<evidence type="ECO:0000259" key="2">
    <source>
        <dbReference type="Pfam" id="PF12158"/>
    </source>
</evidence>
<dbReference type="Pfam" id="PF12158">
    <property type="entry name" value="DUF3592"/>
    <property type="match status" value="1"/>
</dbReference>
<keyword evidence="4" id="KW-1185">Reference proteome</keyword>
<accession>A0A6M6BE97</accession>
<feature type="transmembrane region" description="Helical" evidence="1">
    <location>
        <begin position="102"/>
        <end position="123"/>
    </location>
</feature>
<dbReference type="AlphaFoldDB" id="A0A6M6BE97"/>
<proteinExistence type="predicted"/>
<protein>
    <submittedName>
        <fullName evidence="3">DUF3592 domain-containing protein</fullName>
    </submittedName>
</protein>
<dbReference type="Proteomes" id="UP000501623">
    <property type="component" value="Chromosome"/>
</dbReference>
<evidence type="ECO:0000313" key="3">
    <source>
        <dbReference type="EMBL" id="QJX46891.1"/>
    </source>
</evidence>
<evidence type="ECO:0000313" key="4">
    <source>
        <dbReference type="Proteomes" id="UP000501623"/>
    </source>
</evidence>
<reference evidence="3 4" key="1">
    <citation type="submission" date="2020-05" db="EMBL/GenBank/DDBJ databases">
        <title>Complete genome sequence of Hymenobacter sp. TS19 in Coasted Sand Dune.</title>
        <authorList>
            <person name="Lee J.-H."/>
            <person name="Jung J.-H."/>
            <person name="Jeong S."/>
            <person name="Zhao L."/>
            <person name="Kim M.-K."/>
            <person name="Seo H.-S."/>
            <person name="Lim S."/>
        </authorList>
    </citation>
    <scope>NUCLEOTIDE SEQUENCE [LARGE SCALE GENOMIC DNA]</scope>
    <source>
        <strain evidence="3 4">TS19</strain>
    </source>
</reference>